<feature type="compositionally biased region" description="Acidic residues" evidence="1">
    <location>
        <begin position="58"/>
        <end position="67"/>
    </location>
</feature>
<dbReference type="AlphaFoldDB" id="A0A366RZ42"/>
<sequence length="378" mass="37256">MRFAPSVLIGLLAVNGLAQTVADPEQQPEPSAIAEPQPSSPAAEPSAPVQQPTNPSSDGDDDDDDTPQSDADTAPTAVPEPSANEPVETADASQVGQPTATAADDDDDDEASSAVVGTVTSDASATDDEATATATDTDDDDATDTATLTATESSAPTSTGAVVEVDLKNATIGDNAKLIEVDGKPAIKLSAPANGQATFTVPVETDDDDFDDDELIYIVASILVGEGSAKLRKRATKTDCTLQIQAGSANVYSEPLYTTDGKFQDVKSSGIRSSDNPGAANVQVTQTCGDTPSPMTVGNVRAGTDSGIKSSSGAGGSGGSGGSGNGGKGGSGSGSGSGTSTADGANASETSDSGNVGSKTRTSIGALAAAILAAAAFF</sequence>
<feature type="chain" id="PRO_5016893070" description="Cell wall protein" evidence="2">
    <location>
        <begin position="23"/>
        <end position="378"/>
    </location>
</feature>
<feature type="region of interest" description="Disordered" evidence="1">
    <location>
        <begin position="267"/>
        <end position="360"/>
    </location>
</feature>
<feature type="compositionally biased region" description="Gly residues" evidence="1">
    <location>
        <begin position="313"/>
        <end position="337"/>
    </location>
</feature>
<protein>
    <recommendedName>
        <fullName evidence="5">Cell wall protein</fullName>
    </recommendedName>
</protein>
<feature type="compositionally biased region" description="Polar residues" evidence="1">
    <location>
        <begin position="267"/>
        <end position="296"/>
    </location>
</feature>
<comment type="caution">
    <text evidence="3">The sequence shown here is derived from an EMBL/GenBank/DDBJ whole genome shotgun (WGS) entry which is preliminary data.</text>
</comment>
<feature type="region of interest" description="Disordered" evidence="1">
    <location>
        <begin position="21"/>
        <end position="158"/>
    </location>
</feature>
<evidence type="ECO:0000256" key="1">
    <source>
        <dbReference type="SAM" id="MobiDB-lite"/>
    </source>
</evidence>
<dbReference type="RefSeq" id="XP_031017030.1">
    <property type="nucleotide sequence ID" value="XM_031158893.1"/>
</dbReference>
<feature type="compositionally biased region" description="Low complexity" evidence="1">
    <location>
        <begin position="144"/>
        <end position="158"/>
    </location>
</feature>
<reference evidence="3 4" key="1">
    <citation type="submission" date="2018-06" db="EMBL/GenBank/DDBJ databases">
        <title>Fusarium incarnatum-equiseti species complex species 28.</title>
        <authorList>
            <person name="Gardiner D.M."/>
        </authorList>
    </citation>
    <scope>NUCLEOTIDE SEQUENCE [LARGE SCALE GENOMIC DNA]</scope>
    <source>
        <strain evidence="3 4">FIESC_28</strain>
    </source>
</reference>
<evidence type="ECO:0000313" key="3">
    <source>
        <dbReference type="EMBL" id="RBR21756.1"/>
    </source>
</evidence>
<dbReference type="Proteomes" id="UP000253153">
    <property type="component" value="Unassembled WGS sequence"/>
</dbReference>
<dbReference type="EMBL" id="QKXC01000098">
    <property type="protein sequence ID" value="RBR21756.1"/>
    <property type="molecule type" value="Genomic_DNA"/>
</dbReference>
<evidence type="ECO:0008006" key="5">
    <source>
        <dbReference type="Google" id="ProtNLM"/>
    </source>
</evidence>
<feature type="compositionally biased region" description="Low complexity" evidence="1">
    <location>
        <begin position="24"/>
        <end position="57"/>
    </location>
</feature>
<evidence type="ECO:0000313" key="4">
    <source>
        <dbReference type="Proteomes" id="UP000253153"/>
    </source>
</evidence>
<feature type="compositionally biased region" description="Acidic residues" evidence="1">
    <location>
        <begin position="125"/>
        <end position="143"/>
    </location>
</feature>
<keyword evidence="4" id="KW-1185">Reference proteome</keyword>
<organism evidence="3 4">
    <name type="scientific">Fusarium coffeatum</name>
    <dbReference type="NCBI Taxonomy" id="231269"/>
    <lineage>
        <taxon>Eukaryota</taxon>
        <taxon>Fungi</taxon>
        <taxon>Dikarya</taxon>
        <taxon>Ascomycota</taxon>
        <taxon>Pezizomycotina</taxon>
        <taxon>Sordariomycetes</taxon>
        <taxon>Hypocreomycetidae</taxon>
        <taxon>Hypocreales</taxon>
        <taxon>Nectriaceae</taxon>
        <taxon>Fusarium</taxon>
        <taxon>Fusarium incarnatum-equiseti species complex</taxon>
    </lineage>
</organism>
<name>A0A366RZ42_9HYPO</name>
<feature type="compositionally biased region" description="Low complexity" evidence="1">
    <location>
        <begin position="338"/>
        <end position="348"/>
    </location>
</feature>
<dbReference type="GeneID" id="41994189"/>
<keyword evidence="2" id="KW-0732">Signal</keyword>
<proteinExistence type="predicted"/>
<dbReference type="OrthoDB" id="5152761at2759"/>
<feature type="signal peptide" evidence="2">
    <location>
        <begin position="1"/>
        <end position="22"/>
    </location>
</feature>
<feature type="compositionally biased region" description="Polar residues" evidence="1">
    <location>
        <begin position="349"/>
        <end position="360"/>
    </location>
</feature>
<gene>
    <name evidence="3" type="ORF">FIESC28_04746</name>
</gene>
<accession>A0A366RZ42</accession>
<feature type="compositionally biased region" description="Low complexity" evidence="1">
    <location>
        <begin position="68"/>
        <end position="77"/>
    </location>
</feature>
<evidence type="ECO:0000256" key="2">
    <source>
        <dbReference type="SAM" id="SignalP"/>
    </source>
</evidence>